<comment type="caution">
    <text evidence="1">The sequence shown here is derived from an EMBL/GenBank/DDBJ whole genome shotgun (WGS) entry which is preliminary data.</text>
</comment>
<sequence length="42" mass="5207">MKRKKKTFAELINENKQELLQDEERLAKIEDRIERRHLQKAE</sequence>
<proteinExistence type="predicted"/>
<evidence type="ECO:0000313" key="2">
    <source>
        <dbReference type="Proteomes" id="UP000626697"/>
    </source>
</evidence>
<evidence type="ECO:0000313" key="1">
    <source>
        <dbReference type="EMBL" id="MBA9029118.1"/>
    </source>
</evidence>
<dbReference type="RefSeq" id="WP_220478678.1">
    <property type="nucleotide sequence ID" value="NZ_JACJHX010000025.1"/>
</dbReference>
<gene>
    <name evidence="1" type="ORF">HNP81_004462</name>
</gene>
<reference evidence="1 2" key="1">
    <citation type="submission" date="2020-08" db="EMBL/GenBank/DDBJ databases">
        <title>Genomic Encyclopedia of Type Strains, Phase IV (KMG-IV): sequencing the most valuable type-strain genomes for metagenomic binning, comparative biology and taxonomic classification.</title>
        <authorList>
            <person name="Goeker M."/>
        </authorList>
    </citation>
    <scope>NUCLEOTIDE SEQUENCE [LARGE SCALE GENOMIC DNA]</scope>
    <source>
        <strain evidence="1 2">DSM 105481</strain>
    </source>
</reference>
<dbReference type="EMBL" id="JACJHX010000025">
    <property type="protein sequence ID" value="MBA9029118.1"/>
    <property type="molecule type" value="Genomic_DNA"/>
</dbReference>
<keyword evidence="2" id="KW-1185">Reference proteome</keyword>
<organism evidence="1 2">
    <name type="scientific">Peribacillus huizhouensis</name>
    <dbReference type="NCBI Taxonomy" id="1501239"/>
    <lineage>
        <taxon>Bacteria</taxon>
        <taxon>Bacillati</taxon>
        <taxon>Bacillota</taxon>
        <taxon>Bacilli</taxon>
        <taxon>Bacillales</taxon>
        <taxon>Bacillaceae</taxon>
        <taxon>Peribacillus</taxon>
    </lineage>
</organism>
<dbReference type="InterPro" id="IPR025004">
    <property type="entry name" value="SenN/SenS"/>
</dbReference>
<accession>A0ABR6CVR2</accession>
<dbReference type="Pfam" id="PF13040">
    <property type="entry name" value="Fur_reg_FbpB"/>
    <property type="match status" value="1"/>
</dbReference>
<protein>
    <recommendedName>
        <fullName evidence="3">FbpB family small basic protein</fullName>
    </recommendedName>
</protein>
<dbReference type="Proteomes" id="UP000626697">
    <property type="component" value="Unassembled WGS sequence"/>
</dbReference>
<name>A0ABR6CVR2_9BACI</name>
<evidence type="ECO:0008006" key="3">
    <source>
        <dbReference type="Google" id="ProtNLM"/>
    </source>
</evidence>